<name>A0AAQ0MJN4_9STAP</name>
<dbReference type="InterPro" id="IPR037923">
    <property type="entry name" value="HTH-like"/>
</dbReference>
<dbReference type="InterPro" id="IPR018062">
    <property type="entry name" value="HTH_AraC-typ_CS"/>
</dbReference>
<evidence type="ECO:0000256" key="3">
    <source>
        <dbReference type="ARBA" id="ARBA00023163"/>
    </source>
</evidence>
<comment type="caution">
    <text evidence="5">The sequence shown here is derived from an EMBL/GenBank/DDBJ whole genome shotgun (WGS) entry which is preliminary data.</text>
</comment>
<sequence>MTRKIDYSAYGFRFKGDYQNNVAGLSAIGFELVQSSNYRWHGLHRGEQDVYIFQYTTHGYGAISIGEKNYQLSKGDAFFVRVPSNHCYYLPNHSSEWEFVYFTIYGEEASRLFNRIVSTHGNILKLPINSEPIKYIIETLRKIDAVGIKHGYESSSCAYTFMMKCLEYLEYGLQKSNNYPPPTIKAIKFIENHYQQDITLDDIVAVAGLSKYHFSRQFHKAVNDTPINFLTKTRIKNSLILLTKSSQNIESIAYEVGYASSNYFSKVFKKIVGVTPNNYRKNTTIMPVDKLFIDL</sequence>
<dbReference type="InterPro" id="IPR009057">
    <property type="entry name" value="Homeodomain-like_sf"/>
</dbReference>
<dbReference type="Gene3D" id="2.60.120.280">
    <property type="entry name" value="Regulatory protein AraC"/>
    <property type="match status" value="1"/>
</dbReference>
<dbReference type="RefSeq" id="WP_107555716.1">
    <property type="nucleotide sequence ID" value="NZ_CP075499.1"/>
</dbReference>
<evidence type="ECO:0000313" key="5">
    <source>
        <dbReference type="EMBL" id="RMI85101.1"/>
    </source>
</evidence>
<feature type="domain" description="HTH araC/xylS-type" evidence="4">
    <location>
        <begin position="184"/>
        <end position="282"/>
    </location>
</feature>
<dbReference type="Gene3D" id="1.10.10.60">
    <property type="entry name" value="Homeodomain-like"/>
    <property type="match status" value="2"/>
</dbReference>
<keyword evidence="6" id="KW-1185">Reference proteome</keyword>
<dbReference type="InterPro" id="IPR003313">
    <property type="entry name" value="AraC-bd"/>
</dbReference>
<dbReference type="PROSITE" id="PS01124">
    <property type="entry name" value="HTH_ARAC_FAMILY_2"/>
    <property type="match status" value="1"/>
</dbReference>
<dbReference type="PANTHER" id="PTHR43280:SF28">
    <property type="entry name" value="HTH-TYPE TRANSCRIPTIONAL ACTIVATOR RHAS"/>
    <property type="match status" value="1"/>
</dbReference>
<reference evidence="5 6" key="1">
    <citation type="submission" date="2018-10" db="EMBL/GenBank/DDBJ databases">
        <title>Staphylococcus pseudoxylosus sp. nov., isolated from bovine mastitis.</title>
        <authorList>
            <person name="Macfadyen A.C."/>
            <person name="Leroy S."/>
            <person name="Harrison E.M."/>
            <person name="Parkhill J."/>
            <person name="Holmes M.A."/>
            <person name="Paterson G.K."/>
        </authorList>
    </citation>
    <scope>NUCLEOTIDE SEQUENCE [LARGE SCALE GENOMIC DNA]</scope>
    <source>
        <strain evidence="5 6">S04009</strain>
    </source>
</reference>
<dbReference type="PROSITE" id="PS00041">
    <property type="entry name" value="HTH_ARAC_FAMILY_1"/>
    <property type="match status" value="1"/>
</dbReference>
<evidence type="ECO:0000313" key="6">
    <source>
        <dbReference type="Proteomes" id="UP000269505"/>
    </source>
</evidence>
<dbReference type="InterPro" id="IPR020449">
    <property type="entry name" value="Tscrpt_reg_AraC-type_HTH"/>
</dbReference>
<proteinExistence type="predicted"/>
<dbReference type="PRINTS" id="PR00032">
    <property type="entry name" value="HTHARAC"/>
</dbReference>
<dbReference type="GO" id="GO:0003700">
    <property type="term" value="F:DNA-binding transcription factor activity"/>
    <property type="evidence" value="ECO:0007669"/>
    <property type="project" value="InterPro"/>
</dbReference>
<dbReference type="SUPFAM" id="SSF46689">
    <property type="entry name" value="Homeodomain-like"/>
    <property type="match status" value="2"/>
</dbReference>
<keyword evidence="2" id="KW-0238">DNA-binding</keyword>
<organism evidence="5 6">
    <name type="scientific">Staphylococcus pseudoxylosus</name>
    <dbReference type="NCBI Taxonomy" id="2282419"/>
    <lineage>
        <taxon>Bacteria</taxon>
        <taxon>Bacillati</taxon>
        <taxon>Bacillota</taxon>
        <taxon>Bacilli</taxon>
        <taxon>Bacillales</taxon>
        <taxon>Staphylococcaceae</taxon>
        <taxon>Staphylococcus</taxon>
    </lineage>
</organism>
<dbReference type="EMBL" id="RCVN01000007">
    <property type="protein sequence ID" value="RMI85101.1"/>
    <property type="molecule type" value="Genomic_DNA"/>
</dbReference>
<dbReference type="GO" id="GO:0043565">
    <property type="term" value="F:sequence-specific DNA binding"/>
    <property type="evidence" value="ECO:0007669"/>
    <property type="project" value="InterPro"/>
</dbReference>
<keyword evidence="3" id="KW-0804">Transcription</keyword>
<gene>
    <name evidence="5" type="ORF">D9V42_07750</name>
</gene>
<evidence type="ECO:0000256" key="1">
    <source>
        <dbReference type="ARBA" id="ARBA00023015"/>
    </source>
</evidence>
<accession>A0AAQ0MJN4</accession>
<protein>
    <submittedName>
        <fullName evidence="5">AraC family transcriptional regulator</fullName>
    </submittedName>
</protein>
<dbReference type="Pfam" id="PF02311">
    <property type="entry name" value="AraC_binding"/>
    <property type="match status" value="1"/>
</dbReference>
<dbReference type="SMART" id="SM00342">
    <property type="entry name" value="HTH_ARAC"/>
    <property type="match status" value="1"/>
</dbReference>
<dbReference type="Proteomes" id="UP000269505">
    <property type="component" value="Unassembled WGS sequence"/>
</dbReference>
<dbReference type="PANTHER" id="PTHR43280">
    <property type="entry name" value="ARAC-FAMILY TRANSCRIPTIONAL REGULATOR"/>
    <property type="match status" value="1"/>
</dbReference>
<keyword evidence="1" id="KW-0805">Transcription regulation</keyword>
<dbReference type="Pfam" id="PF12833">
    <property type="entry name" value="HTH_18"/>
    <property type="match status" value="1"/>
</dbReference>
<evidence type="ECO:0000256" key="2">
    <source>
        <dbReference type="ARBA" id="ARBA00023125"/>
    </source>
</evidence>
<dbReference type="InterPro" id="IPR018060">
    <property type="entry name" value="HTH_AraC"/>
</dbReference>
<dbReference type="SUPFAM" id="SSF51215">
    <property type="entry name" value="Regulatory protein AraC"/>
    <property type="match status" value="1"/>
</dbReference>
<evidence type="ECO:0000259" key="4">
    <source>
        <dbReference type="PROSITE" id="PS01124"/>
    </source>
</evidence>
<dbReference type="AlphaFoldDB" id="A0AAQ0MJN4"/>